<dbReference type="PANTHER" id="PTHR30137">
    <property type="entry name" value="LUCIFERASE-LIKE MONOOXYGENASE"/>
    <property type="match status" value="1"/>
</dbReference>
<sequence>MAEVSLTLLDLAAIPEGGSAADTIAASIALAQDAEQWGYQRYWLAEHHLTAGLAAVSPVSVLAAIAGRTSTIRIGSGATLTGHRTALSIAEDFATLAALAPGRVDLGFGRSAARGRDASTTRPAAAAVAASPRFARRLDLLQQSGAVAADHGDLVRDVLRMLEDEYVDADGEKWNALVGGGEVEVWSLGSSAGESAQLAGDLGLPFAVNHHMSPSTAEDAVQHYRAAFTAAHPGLAARVAVAAEVCIAQARDQVADRRAAHAEWIARQRRGLGILPFPTSGAPGVIDDPQIADRMGALVAGAPSDVAADLRALASRFEADEVIVSILDHELARRAETHRLLAEAWFV</sequence>
<feature type="domain" description="Luciferase-like" evidence="2">
    <location>
        <begin position="16"/>
        <end position="264"/>
    </location>
</feature>
<evidence type="ECO:0000259" key="2">
    <source>
        <dbReference type="Pfam" id="PF00296"/>
    </source>
</evidence>
<dbReference type="Proteomes" id="UP001501645">
    <property type="component" value="Unassembled WGS sequence"/>
</dbReference>
<evidence type="ECO:0000313" key="4">
    <source>
        <dbReference type="Proteomes" id="UP001501645"/>
    </source>
</evidence>
<name>A0ABP8ZVV3_9MICO</name>
<dbReference type="InterPro" id="IPR011251">
    <property type="entry name" value="Luciferase-like_dom"/>
</dbReference>
<dbReference type="InterPro" id="IPR036661">
    <property type="entry name" value="Luciferase-like_sf"/>
</dbReference>
<dbReference type="Gene3D" id="3.20.20.30">
    <property type="entry name" value="Luciferase-like domain"/>
    <property type="match status" value="1"/>
</dbReference>
<dbReference type="NCBIfam" id="TIGR03558">
    <property type="entry name" value="oxido_grp_1"/>
    <property type="match status" value="1"/>
</dbReference>
<dbReference type="InterPro" id="IPR019949">
    <property type="entry name" value="CmoO-like"/>
</dbReference>
<evidence type="ECO:0000256" key="1">
    <source>
        <dbReference type="ARBA" id="ARBA00007789"/>
    </source>
</evidence>
<reference evidence="4" key="1">
    <citation type="journal article" date="2019" name="Int. J. Syst. Evol. Microbiol.">
        <title>The Global Catalogue of Microorganisms (GCM) 10K type strain sequencing project: providing services to taxonomists for standard genome sequencing and annotation.</title>
        <authorList>
            <consortium name="The Broad Institute Genomics Platform"/>
            <consortium name="The Broad Institute Genome Sequencing Center for Infectious Disease"/>
            <person name="Wu L."/>
            <person name="Ma J."/>
        </authorList>
    </citation>
    <scope>NUCLEOTIDE SEQUENCE [LARGE SCALE GENOMIC DNA]</scope>
    <source>
        <strain evidence="4">JCM 18537</strain>
    </source>
</reference>
<dbReference type="InterPro" id="IPR050766">
    <property type="entry name" value="Bact_Lucif_Oxidored"/>
</dbReference>
<dbReference type="RefSeq" id="WP_345436107.1">
    <property type="nucleotide sequence ID" value="NZ_BAABKO010000001.1"/>
</dbReference>
<dbReference type="SUPFAM" id="SSF51679">
    <property type="entry name" value="Bacterial luciferase-like"/>
    <property type="match status" value="1"/>
</dbReference>
<evidence type="ECO:0000313" key="3">
    <source>
        <dbReference type="EMBL" id="GAA4766772.1"/>
    </source>
</evidence>
<proteinExistence type="predicted"/>
<dbReference type="Pfam" id="PF00296">
    <property type="entry name" value="Bac_luciferase"/>
    <property type="match status" value="1"/>
</dbReference>
<protein>
    <submittedName>
        <fullName evidence="3">LLM class flavin-dependent oxidoreductase</fullName>
    </submittedName>
</protein>
<keyword evidence="4" id="KW-1185">Reference proteome</keyword>
<accession>A0ABP8ZVV3</accession>
<gene>
    <name evidence="3" type="ORF">GCM10023351_07620</name>
</gene>
<comment type="caution">
    <text evidence="3">The sequence shown here is derived from an EMBL/GenBank/DDBJ whole genome shotgun (WGS) entry which is preliminary data.</text>
</comment>
<organism evidence="3 4">
    <name type="scientific">Microbacterium gilvum</name>
    <dbReference type="NCBI Taxonomy" id="1336204"/>
    <lineage>
        <taxon>Bacteria</taxon>
        <taxon>Bacillati</taxon>
        <taxon>Actinomycetota</taxon>
        <taxon>Actinomycetes</taxon>
        <taxon>Micrococcales</taxon>
        <taxon>Microbacteriaceae</taxon>
        <taxon>Microbacterium</taxon>
    </lineage>
</organism>
<dbReference type="EMBL" id="BAABKO010000001">
    <property type="protein sequence ID" value="GAA4766772.1"/>
    <property type="molecule type" value="Genomic_DNA"/>
</dbReference>
<comment type="similarity">
    <text evidence="1">To bacterial alkanal monooxygenase alpha and beta chains.</text>
</comment>
<dbReference type="PANTHER" id="PTHR30137:SF6">
    <property type="entry name" value="LUCIFERASE-LIKE MONOOXYGENASE"/>
    <property type="match status" value="1"/>
</dbReference>